<evidence type="ECO:0000313" key="7">
    <source>
        <dbReference type="Proteomes" id="UP000030944"/>
    </source>
</evidence>
<reference evidence="6" key="2">
    <citation type="submission" date="2016-05" db="EMBL/GenBank/DDBJ databases">
        <authorList>
            <person name="Lavstsen T."/>
            <person name="Jespersen J.S."/>
        </authorList>
    </citation>
    <scope>NUCLEOTIDE SEQUENCE [LARGE SCALE GENOMIC DNA]</scope>
    <source>
        <strain evidence="6">U25</strain>
    </source>
</reference>
<dbReference type="PANTHER" id="PTHR46317">
    <property type="entry name" value="HYDROLASE OF PHP SUPERFAMILY-RELATED PROTEIN"/>
    <property type="match status" value="1"/>
</dbReference>
<feature type="binding site" evidence="4">
    <location>
        <position position="129"/>
    </location>
    <ligand>
        <name>a divalent metal cation</name>
        <dbReference type="ChEBI" id="CHEBI:60240"/>
        <label>2</label>
    </ligand>
</feature>
<dbReference type="GeneID" id="24816242"/>
<reference evidence="5 7" key="1">
    <citation type="journal article" date="2015" name="Proc. Natl. Acad. Sci. U.S.A.">
        <title>Genomic and proteomic characterization of "Candidatus Nitrosopelagicus brevis": An ammonia-oxidizing archaeon from the open ocean.</title>
        <authorList>
            <person name="Santoro A.E."/>
            <person name="Dupont C.L."/>
            <person name="Richter R.A."/>
            <person name="Craig M.T."/>
            <person name="Carini P."/>
            <person name="McIlvin M.R."/>
            <person name="Yang Y."/>
            <person name="Orsi W.D."/>
            <person name="Moran D.M."/>
            <person name="Saito M.A."/>
        </authorList>
    </citation>
    <scope>NUCLEOTIDE SEQUENCE [LARGE SCALE GENOMIC DNA]</scope>
    <source>
        <strain evidence="5">CN25</strain>
        <strain evidence="7">V2</strain>
    </source>
</reference>
<feature type="binding site" evidence="4">
    <location>
        <position position="152"/>
    </location>
    <ligand>
        <name>a divalent metal cation</name>
        <dbReference type="ChEBI" id="CHEBI:60240"/>
        <label>2</label>
    </ligand>
</feature>
<sequence>MSWIYDAHIHLSDPEYKSDIDMILNYMDLLKIKACCVSMDIETSNETMALYEKSKNVLPFIGTHPEMAQKSSEPVYELIEKNNEIISGIGEIGLDRTYINSEDEWKIQKDVFSKQLSLAEKFNKPVSIHSRKTLSDIFEILPSYKIPGILLHWFDGNKSQLKTAMENEYFVSYGPLLVYANDKQVLLSKTDPSRLLIETDGPVRFSRCFEYKTTEIMFVPSVLFCASKILHTSYENLLTQIEDNSKKFLGI</sequence>
<dbReference type="HOGENOM" id="CLU_031506_5_2_2"/>
<keyword evidence="8" id="KW-1185">Reference proteome</keyword>
<gene>
    <name evidence="6" type="ORF">A7X95_06790</name>
    <name evidence="5" type="ORF">T478_0346</name>
</gene>
<dbReference type="RefSeq" id="WP_048104691.1">
    <property type="nucleotide sequence ID" value="NZ_CP007026.1"/>
</dbReference>
<accession>A0A0A7V2A3</accession>
<feature type="binding site" evidence="4">
    <location>
        <position position="8"/>
    </location>
    <ligand>
        <name>a divalent metal cation</name>
        <dbReference type="ChEBI" id="CHEBI:60240"/>
        <label>1</label>
    </ligand>
</feature>
<dbReference type="AlphaFoldDB" id="A0A0A7V2A3"/>
<evidence type="ECO:0000256" key="3">
    <source>
        <dbReference type="ARBA" id="ARBA00022801"/>
    </source>
</evidence>
<evidence type="ECO:0000256" key="4">
    <source>
        <dbReference type="PIRSR" id="PIRSR005902-1"/>
    </source>
</evidence>
<dbReference type="Proteomes" id="UP000241022">
    <property type="component" value="Unassembled WGS sequence"/>
</dbReference>
<comment type="similarity">
    <text evidence="1">Belongs to the metallo-dependent hydrolases superfamily. TatD-type hydrolase family.</text>
</comment>
<dbReference type="CDD" id="cd01310">
    <property type="entry name" value="TatD_DNAse"/>
    <property type="match status" value="1"/>
</dbReference>
<keyword evidence="2 4" id="KW-0479">Metal-binding</keyword>
<dbReference type="PANTHER" id="PTHR46317:SF1">
    <property type="entry name" value="HYDROLASE, TATD FAMILY"/>
    <property type="match status" value="1"/>
</dbReference>
<dbReference type="GO" id="GO:0046872">
    <property type="term" value="F:metal ion binding"/>
    <property type="evidence" value="ECO:0007669"/>
    <property type="project" value="UniProtKB-KW"/>
</dbReference>
<proteinExistence type="inferred from homology"/>
<reference evidence="6 8" key="3">
    <citation type="submission" date="2018-04" db="EMBL/GenBank/DDBJ databases">
        <title>Transcriptomics of ammonia oxidizing archaea.</title>
        <authorList>
            <person name="Carini P."/>
        </authorList>
    </citation>
    <scope>NUCLEOTIDE SEQUENCE [LARGE SCALE GENOMIC DNA]</scope>
    <source>
        <strain evidence="6 8">U25</strain>
    </source>
</reference>
<organism evidence="5 7">
    <name type="scientific">Candidatus Nitrosopelagicus brevis</name>
    <dbReference type="NCBI Taxonomy" id="1410606"/>
    <lineage>
        <taxon>Archaea</taxon>
        <taxon>Nitrososphaerota</taxon>
    </lineage>
</organism>
<evidence type="ECO:0000313" key="5">
    <source>
        <dbReference type="EMBL" id="AJA93137.1"/>
    </source>
</evidence>
<protein>
    <submittedName>
        <fullName evidence="6">DNAase</fullName>
    </submittedName>
    <submittedName>
        <fullName evidence="5">Hydrolase, TatD family</fullName>
    </submittedName>
</protein>
<evidence type="ECO:0000313" key="8">
    <source>
        <dbReference type="Proteomes" id="UP000241022"/>
    </source>
</evidence>
<dbReference type="Pfam" id="PF01026">
    <property type="entry name" value="TatD_DNase"/>
    <property type="match status" value="1"/>
</dbReference>
<dbReference type="OrthoDB" id="26412at2157"/>
<feature type="binding site" evidence="4">
    <location>
        <position position="10"/>
    </location>
    <ligand>
        <name>a divalent metal cation</name>
        <dbReference type="ChEBI" id="CHEBI:60240"/>
        <label>1</label>
    </ligand>
</feature>
<dbReference type="PIRSF" id="PIRSF005902">
    <property type="entry name" value="DNase_TatD"/>
    <property type="match status" value="1"/>
</dbReference>
<dbReference type="InterPro" id="IPR001130">
    <property type="entry name" value="TatD-like"/>
</dbReference>
<keyword evidence="3 5" id="KW-0378">Hydrolase</keyword>
<evidence type="ECO:0000256" key="2">
    <source>
        <dbReference type="ARBA" id="ARBA00022723"/>
    </source>
</evidence>
<dbReference type="KEGG" id="nbv:T478_0346"/>
<name>A0A0A7V2A3_9ARCH</name>
<dbReference type="InterPro" id="IPR032466">
    <property type="entry name" value="Metal_Hydrolase"/>
</dbReference>
<dbReference type="STRING" id="1410606.T478_0346"/>
<dbReference type="SUPFAM" id="SSF51556">
    <property type="entry name" value="Metallo-dependent hydrolases"/>
    <property type="match status" value="1"/>
</dbReference>
<evidence type="ECO:0000313" key="6">
    <source>
        <dbReference type="EMBL" id="PTL87571.1"/>
    </source>
</evidence>
<dbReference type="EMBL" id="CP007026">
    <property type="protein sequence ID" value="AJA93137.1"/>
    <property type="molecule type" value="Genomic_DNA"/>
</dbReference>
<dbReference type="Gene3D" id="3.20.20.140">
    <property type="entry name" value="Metal-dependent hydrolases"/>
    <property type="match status" value="1"/>
</dbReference>
<feature type="binding site" evidence="4">
    <location>
        <position position="200"/>
    </location>
    <ligand>
        <name>a divalent metal cation</name>
        <dbReference type="ChEBI" id="CHEBI:60240"/>
        <label>1</label>
    </ligand>
</feature>
<evidence type="ECO:0000256" key="1">
    <source>
        <dbReference type="ARBA" id="ARBA00009275"/>
    </source>
</evidence>
<feature type="binding site" evidence="4">
    <location>
        <position position="91"/>
    </location>
    <ligand>
        <name>a divalent metal cation</name>
        <dbReference type="ChEBI" id="CHEBI:60240"/>
        <label>1</label>
    </ligand>
</feature>
<dbReference type="Proteomes" id="UP000030944">
    <property type="component" value="Chromosome"/>
</dbReference>
<dbReference type="GO" id="GO:0016788">
    <property type="term" value="F:hydrolase activity, acting on ester bonds"/>
    <property type="evidence" value="ECO:0007669"/>
    <property type="project" value="InterPro"/>
</dbReference>
<dbReference type="EMBL" id="LXWN01000002">
    <property type="protein sequence ID" value="PTL87571.1"/>
    <property type="molecule type" value="Genomic_DNA"/>
</dbReference>